<keyword evidence="5 7" id="KW-1133">Transmembrane helix</keyword>
<dbReference type="AlphaFoldDB" id="A0AB73T938"/>
<keyword evidence="4 7" id="KW-0812">Transmembrane</keyword>
<dbReference type="InterPro" id="IPR052518">
    <property type="entry name" value="CHR_Transporter"/>
</dbReference>
<dbReference type="RefSeq" id="WP_109624154.1">
    <property type="nucleotide sequence ID" value="NZ_JANKBI010000001.1"/>
</dbReference>
<name>A0AB73T938_9FIRM</name>
<evidence type="ECO:0000256" key="4">
    <source>
        <dbReference type="ARBA" id="ARBA00022692"/>
    </source>
</evidence>
<protein>
    <submittedName>
        <fullName evidence="8">Chromate transporter</fullName>
    </submittedName>
</protein>
<evidence type="ECO:0000256" key="1">
    <source>
        <dbReference type="ARBA" id="ARBA00004651"/>
    </source>
</evidence>
<proteinExistence type="inferred from homology"/>
<evidence type="ECO:0000256" key="3">
    <source>
        <dbReference type="ARBA" id="ARBA00022475"/>
    </source>
</evidence>
<evidence type="ECO:0000313" key="9">
    <source>
        <dbReference type="Proteomes" id="UP000245412"/>
    </source>
</evidence>
<dbReference type="Pfam" id="PF02417">
    <property type="entry name" value="Chromate_transp"/>
    <property type="match status" value="1"/>
</dbReference>
<evidence type="ECO:0000256" key="2">
    <source>
        <dbReference type="ARBA" id="ARBA00005262"/>
    </source>
</evidence>
<sequence length="193" mass="21077">MKNKQRQNNLRTLLWLTCIHFFISAFTFGGGYVVVPMVRKYFVQKKKYFSEDELMDIAAVSQSSPGAIAVNLAALTGWRICGAAGAVLCCLGAILPPLIILSVISTFYTAFASNLIIAAVLKGMQAGVAALIADLVLEMYALIIKQRSKLLTLMVPAVFLANFILDINVAVLLLLCCLCSLIAALIEKRRKKF</sequence>
<evidence type="ECO:0000256" key="7">
    <source>
        <dbReference type="SAM" id="Phobius"/>
    </source>
</evidence>
<dbReference type="EMBL" id="QGGY01000001">
    <property type="protein sequence ID" value="PWJ78701.1"/>
    <property type="molecule type" value="Genomic_DNA"/>
</dbReference>
<feature type="transmembrane region" description="Helical" evidence="7">
    <location>
        <begin position="12"/>
        <end position="34"/>
    </location>
</feature>
<evidence type="ECO:0000256" key="6">
    <source>
        <dbReference type="ARBA" id="ARBA00023136"/>
    </source>
</evidence>
<reference evidence="8 9" key="1">
    <citation type="submission" date="2018-05" db="EMBL/GenBank/DDBJ databases">
        <authorList>
            <person name="Goeker M."/>
            <person name="Huntemann M."/>
            <person name="Clum A."/>
            <person name="Pillay M."/>
            <person name="Palaniappan K."/>
            <person name="Varghese N."/>
            <person name="Mikhailova N."/>
            <person name="Stamatis D."/>
            <person name="Reddy T."/>
            <person name="Daum C."/>
            <person name="Shapiro N."/>
            <person name="Ivanova N."/>
            <person name="Kyrpides N."/>
            <person name="Woyke T."/>
        </authorList>
    </citation>
    <scope>NUCLEOTIDE SEQUENCE [LARGE SCALE GENOMIC DNA]</scope>
    <source>
        <strain evidence="8 9">DSM 26524</strain>
    </source>
</reference>
<keyword evidence="6 7" id="KW-0472">Membrane</keyword>
<keyword evidence="9" id="KW-1185">Reference proteome</keyword>
<feature type="transmembrane region" description="Helical" evidence="7">
    <location>
        <begin position="115"/>
        <end position="137"/>
    </location>
</feature>
<evidence type="ECO:0000313" key="8">
    <source>
        <dbReference type="EMBL" id="PWJ78701.1"/>
    </source>
</evidence>
<organism evidence="8 9">
    <name type="scientific">Murimonas intestini</name>
    <dbReference type="NCBI Taxonomy" id="1337051"/>
    <lineage>
        <taxon>Bacteria</taxon>
        <taxon>Bacillati</taxon>
        <taxon>Bacillota</taxon>
        <taxon>Clostridia</taxon>
        <taxon>Lachnospirales</taxon>
        <taxon>Lachnospiraceae</taxon>
        <taxon>Murimonas</taxon>
    </lineage>
</organism>
<comment type="similarity">
    <text evidence="2">Belongs to the chromate ion transporter (CHR) (TC 2.A.51) family.</text>
</comment>
<feature type="transmembrane region" description="Helical" evidence="7">
    <location>
        <begin position="86"/>
        <end position="109"/>
    </location>
</feature>
<dbReference type="PANTHER" id="PTHR43663">
    <property type="entry name" value="CHROMATE TRANSPORT PROTEIN-RELATED"/>
    <property type="match status" value="1"/>
</dbReference>
<dbReference type="GO" id="GO:0015109">
    <property type="term" value="F:chromate transmembrane transporter activity"/>
    <property type="evidence" value="ECO:0007669"/>
    <property type="project" value="InterPro"/>
</dbReference>
<gene>
    <name evidence="8" type="ORF">C7383_10169</name>
</gene>
<evidence type="ECO:0000256" key="5">
    <source>
        <dbReference type="ARBA" id="ARBA00022989"/>
    </source>
</evidence>
<dbReference type="GO" id="GO:0005886">
    <property type="term" value="C:plasma membrane"/>
    <property type="evidence" value="ECO:0007669"/>
    <property type="project" value="UniProtKB-SubCell"/>
</dbReference>
<dbReference type="PANTHER" id="PTHR43663:SF1">
    <property type="entry name" value="CHROMATE TRANSPORTER"/>
    <property type="match status" value="1"/>
</dbReference>
<comment type="subcellular location">
    <subcellularLocation>
        <location evidence="1">Cell membrane</location>
        <topology evidence="1">Multi-pass membrane protein</topology>
    </subcellularLocation>
</comment>
<comment type="caution">
    <text evidence="8">The sequence shown here is derived from an EMBL/GenBank/DDBJ whole genome shotgun (WGS) entry which is preliminary data.</text>
</comment>
<feature type="transmembrane region" description="Helical" evidence="7">
    <location>
        <begin position="171"/>
        <end position="187"/>
    </location>
</feature>
<accession>A0AB73T938</accession>
<dbReference type="Proteomes" id="UP000245412">
    <property type="component" value="Unassembled WGS sequence"/>
</dbReference>
<keyword evidence="3" id="KW-1003">Cell membrane</keyword>
<dbReference type="InterPro" id="IPR003370">
    <property type="entry name" value="Chromate_transpt"/>
</dbReference>